<dbReference type="AlphaFoldDB" id="X0XCR3"/>
<evidence type="ECO:0008006" key="2">
    <source>
        <dbReference type="Google" id="ProtNLM"/>
    </source>
</evidence>
<reference evidence="1" key="1">
    <citation type="journal article" date="2014" name="Front. Microbiol.">
        <title>High frequency of phylogenetically diverse reductive dehalogenase-homologous genes in deep subseafloor sedimentary metagenomes.</title>
        <authorList>
            <person name="Kawai M."/>
            <person name="Futagami T."/>
            <person name="Toyoda A."/>
            <person name="Takaki Y."/>
            <person name="Nishi S."/>
            <person name="Hori S."/>
            <person name="Arai W."/>
            <person name="Tsubouchi T."/>
            <person name="Morono Y."/>
            <person name="Uchiyama I."/>
            <person name="Ito T."/>
            <person name="Fujiyama A."/>
            <person name="Inagaki F."/>
            <person name="Takami H."/>
        </authorList>
    </citation>
    <scope>NUCLEOTIDE SEQUENCE</scope>
    <source>
        <strain evidence="1">Expedition CK06-06</strain>
    </source>
</reference>
<feature type="non-terminal residue" evidence="1">
    <location>
        <position position="144"/>
    </location>
</feature>
<organism evidence="1">
    <name type="scientific">marine sediment metagenome</name>
    <dbReference type="NCBI Taxonomy" id="412755"/>
    <lineage>
        <taxon>unclassified sequences</taxon>
        <taxon>metagenomes</taxon>
        <taxon>ecological metagenomes</taxon>
    </lineage>
</organism>
<dbReference type="PANTHER" id="PTHR36573">
    <property type="entry name" value="INTERMEMBRANE PHOSPHOLIPID TRANSPORT SYSTEM BINDING PROTEIN MLAC"/>
    <property type="match status" value="1"/>
</dbReference>
<accession>X0XCR3</accession>
<dbReference type="Gene3D" id="3.10.450.710">
    <property type="entry name" value="Tgt2/MlaC"/>
    <property type="match status" value="1"/>
</dbReference>
<proteinExistence type="predicted"/>
<dbReference type="PANTHER" id="PTHR36573:SF1">
    <property type="entry name" value="INTERMEMBRANE PHOSPHOLIPID TRANSPORT SYSTEM BINDING PROTEIN MLAC"/>
    <property type="match status" value="1"/>
</dbReference>
<protein>
    <recommendedName>
        <fullName evidence="2">ABC transporter substrate-binding protein</fullName>
    </recommendedName>
</protein>
<sequence>MTIKWDKFINAHAVVLLVLMVLLSSAAWAGPATDCLKGTLDQIIEVLKDPSLKAPDKKNERRNILLKLIKERFDEAAFARRALGVHWKKRTKEEKQEFVEIFSDLLERTYLKKIDDYLAKAGNFSEKNILYLNETVKGRANSGL</sequence>
<comment type="caution">
    <text evidence="1">The sequence shown here is derived from an EMBL/GenBank/DDBJ whole genome shotgun (WGS) entry which is preliminary data.</text>
</comment>
<name>X0XCR3_9ZZZZ</name>
<gene>
    <name evidence="1" type="ORF">S01H1_63147</name>
</gene>
<dbReference type="InterPro" id="IPR008869">
    <property type="entry name" value="MlaC/ttg2D"/>
</dbReference>
<dbReference type="Pfam" id="PF05494">
    <property type="entry name" value="MlaC"/>
    <property type="match status" value="1"/>
</dbReference>
<evidence type="ECO:0000313" key="1">
    <source>
        <dbReference type="EMBL" id="GAG33207.1"/>
    </source>
</evidence>
<dbReference type="EMBL" id="BARS01041527">
    <property type="protein sequence ID" value="GAG33207.1"/>
    <property type="molecule type" value="Genomic_DNA"/>
</dbReference>
<dbReference type="InterPro" id="IPR042245">
    <property type="entry name" value="Tgt2/MlaC_sf"/>
</dbReference>